<evidence type="ECO:0000259" key="1">
    <source>
        <dbReference type="PROSITE" id="PS50995"/>
    </source>
</evidence>
<dbReference type="Gene3D" id="1.10.10.10">
    <property type="entry name" value="Winged helix-like DNA-binding domain superfamily/Winged helix DNA-binding domain"/>
    <property type="match status" value="1"/>
</dbReference>
<proteinExistence type="predicted"/>
<reference evidence="3" key="1">
    <citation type="journal article" date="2019" name="Int. J. Syst. Evol. Microbiol.">
        <title>The Global Catalogue of Microorganisms (GCM) 10K type strain sequencing project: providing services to taxonomists for standard genome sequencing and annotation.</title>
        <authorList>
            <consortium name="The Broad Institute Genomics Platform"/>
            <consortium name="The Broad Institute Genome Sequencing Center for Infectious Disease"/>
            <person name="Wu L."/>
            <person name="Ma J."/>
        </authorList>
    </citation>
    <scope>NUCLEOTIDE SEQUENCE [LARGE SCALE GENOMIC DNA]</scope>
    <source>
        <strain evidence="3">JCM 9377</strain>
    </source>
</reference>
<dbReference type="InterPro" id="IPR036388">
    <property type="entry name" value="WH-like_DNA-bd_sf"/>
</dbReference>
<comment type="caution">
    <text evidence="2">The sequence shown here is derived from an EMBL/GenBank/DDBJ whole genome shotgun (WGS) entry which is preliminary data.</text>
</comment>
<gene>
    <name evidence="2" type="ORF">GCM10010468_24950</name>
</gene>
<dbReference type="InterPro" id="IPR039422">
    <property type="entry name" value="MarR/SlyA-like"/>
</dbReference>
<dbReference type="RefSeq" id="WP_344826524.1">
    <property type="nucleotide sequence ID" value="NZ_BAAAUV010000005.1"/>
</dbReference>
<dbReference type="PANTHER" id="PTHR33164:SF106">
    <property type="entry name" value="TRANSCRIPTIONAL REGULATORY PROTEIN"/>
    <property type="match status" value="1"/>
</dbReference>
<dbReference type="PANTHER" id="PTHR33164">
    <property type="entry name" value="TRANSCRIPTIONAL REGULATOR, MARR FAMILY"/>
    <property type="match status" value="1"/>
</dbReference>
<feature type="domain" description="HTH marR-type" evidence="1">
    <location>
        <begin position="14"/>
        <end position="149"/>
    </location>
</feature>
<dbReference type="SMART" id="SM00347">
    <property type="entry name" value="HTH_MARR"/>
    <property type="match status" value="1"/>
</dbReference>
<evidence type="ECO:0000313" key="2">
    <source>
        <dbReference type="EMBL" id="GAA3208184.1"/>
    </source>
</evidence>
<dbReference type="InterPro" id="IPR036390">
    <property type="entry name" value="WH_DNA-bd_sf"/>
</dbReference>
<dbReference type="SUPFAM" id="SSF46785">
    <property type="entry name" value="Winged helix' DNA-binding domain"/>
    <property type="match status" value="1"/>
</dbReference>
<evidence type="ECO:0000313" key="3">
    <source>
        <dbReference type="Proteomes" id="UP001501237"/>
    </source>
</evidence>
<dbReference type="EMBL" id="BAAAUV010000005">
    <property type="protein sequence ID" value="GAA3208184.1"/>
    <property type="molecule type" value="Genomic_DNA"/>
</dbReference>
<dbReference type="Proteomes" id="UP001501237">
    <property type="component" value="Unassembled WGS sequence"/>
</dbReference>
<dbReference type="InterPro" id="IPR000835">
    <property type="entry name" value="HTH_MarR-typ"/>
</dbReference>
<keyword evidence="3" id="KW-1185">Reference proteome</keyword>
<accession>A0ABP6Q7M9</accession>
<name>A0ABP6Q7M9_9ACTN</name>
<protein>
    <submittedName>
        <fullName evidence="2">MarR family winged helix-turn-helix transcriptional regulator</fullName>
    </submittedName>
</protein>
<dbReference type="Pfam" id="PF12802">
    <property type="entry name" value="MarR_2"/>
    <property type="match status" value="1"/>
</dbReference>
<sequence>MPESEDPSSGEPTLRDFAVRLRRMVSQMERVAHGFAHEQGLHPTDLRALIAVLDAPDDLPMTHGRLREELNVTSGAVTACVDRLEHAGHIRRVRDPHDRRVVHLHYEDAARNVAGAAFRPLAESTRAALEDLSPAERTAVVKFLDAMNDQLTRNI</sequence>
<organism evidence="2 3">
    <name type="scientific">Actinocorallia longicatena</name>
    <dbReference type="NCBI Taxonomy" id="111803"/>
    <lineage>
        <taxon>Bacteria</taxon>
        <taxon>Bacillati</taxon>
        <taxon>Actinomycetota</taxon>
        <taxon>Actinomycetes</taxon>
        <taxon>Streptosporangiales</taxon>
        <taxon>Thermomonosporaceae</taxon>
        <taxon>Actinocorallia</taxon>
    </lineage>
</organism>
<dbReference type="PROSITE" id="PS50995">
    <property type="entry name" value="HTH_MARR_2"/>
    <property type="match status" value="1"/>
</dbReference>